<sequence>MNFRFSQRLPLFAHGTIFNRQRLRPKIFFLRKLHTTTKQAGASINGGGSSTDSKGNPFLVPGATVATILMLGALHARRMYSDKKIEEARESGNELEIQPDVKAKFLSMLPLRSISRFWGFLSSTELPVWLRPYAHRAWARAFHSNLEEVALPLDQYASLKDFFVRTLKEGSRPIDSDPRSLISPVDGTVIRVGELKEGVLIEQVKGFSYSVSSLLGAGSFLPLMAACDKQEVSSCQENNLRDESRKSWWRISLASPKLRESSSSRPMKGLFYCVIYLRPGDYHRIHSPVDWNVLLRRHFSGRLYPVNERATRTIKNLYVENERVVLEGRWQEGYIAMAAIGATNIGSIKLFIEPTLKTNQPRKKLLQSEAPEERVYEPEGTGVMLKKGDEVAVFNMGSTVVLVFQAPALKKQEDDASSSEFKFCVERGDKIRMGEAIGRWHDL</sequence>
<organism evidence="1 2">
    <name type="scientific">Arctium lappa</name>
    <name type="common">Greater burdock</name>
    <name type="synonym">Lappa major</name>
    <dbReference type="NCBI Taxonomy" id="4217"/>
    <lineage>
        <taxon>Eukaryota</taxon>
        <taxon>Viridiplantae</taxon>
        <taxon>Streptophyta</taxon>
        <taxon>Embryophyta</taxon>
        <taxon>Tracheophyta</taxon>
        <taxon>Spermatophyta</taxon>
        <taxon>Magnoliopsida</taxon>
        <taxon>eudicotyledons</taxon>
        <taxon>Gunneridae</taxon>
        <taxon>Pentapetalae</taxon>
        <taxon>asterids</taxon>
        <taxon>campanulids</taxon>
        <taxon>Asterales</taxon>
        <taxon>Asteraceae</taxon>
        <taxon>Carduoideae</taxon>
        <taxon>Cardueae</taxon>
        <taxon>Arctiinae</taxon>
        <taxon>Arctium</taxon>
    </lineage>
</organism>
<reference evidence="2" key="1">
    <citation type="journal article" date="2022" name="Mol. Ecol. Resour.">
        <title>The genomes of chicory, endive, great burdock and yacon provide insights into Asteraceae palaeo-polyploidization history and plant inulin production.</title>
        <authorList>
            <person name="Fan W."/>
            <person name="Wang S."/>
            <person name="Wang H."/>
            <person name="Wang A."/>
            <person name="Jiang F."/>
            <person name="Liu H."/>
            <person name="Zhao H."/>
            <person name="Xu D."/>
            <person name="Zhang Y."/>
        </authorList>
    </citation>
    <scope>NUCLEOTIDE SEQUENCE [LARGE SCALE GENOMIC DNA]</scope>
    <source>
        <strain evidence="2">cv. Niubang</strain>
    </source>
</reference>
<keyword evidence="2" id="KW-1185">Reference proteome</keyword>
<evidence type="ECO:0000313" key="1">
    <source>
        <dbReference type="EMBL" id="KAI3707372.1"/>
    </source>
</evidence>
<accession>A0ACB9AB50</accession>
<comment type="caution">
    <text evidence="1">The sequence shown here is derived from an EMBL/GenBank/DDBJ whole genome shotgun (WGS) entry which is preliminary data.</text>
</comment>
<protein>
    <submittedName>
        <fullName evidence="1">Uncharacterized protein</fullName>
    </submittedName>
</protein>
<proteinExistence type="predicted"/>
<evidence type="ECO:0000313" key="2">
    <source>
        <dbReference type="Proteomes" id="UP001055879"/>
    </source>
</evidence>
<gene>
    <name evidence="1" type="ORF">L6452_25825</name>
</gene>
<reference evidence="1 2" key="2">
    <citation type="journal article" date="2022" name="Mol. Ecol. Resour.">
        <title>The genomes of chicory, endive, great burdock and yacon provide insights into Asteraceae paleo-polyploidization history and plant inulin production.</title>
        <authorList>
            <person name="Fan W."/>
            <person name="Wang S."/>
            <person name="Wang H."/>
            <person name="Wang A."/>
            <person name="Jiang F."/>
            <person name="Liu H."/>
            <person name="Zhao H."/>
            <person name="Xu D."/>
            <person name="Zhang Y."/>
        </authorList>
    </citation>
    <scope>NUCLEOTIDE SEQUENCE [LARGE SCALE GENOMIC DNA]</scope>
    <source>
        <strain evidence="2">cv. Niubang</strain>
    </source>
</reference>
<name>A0ACB9AB50_ARCLA</name>
<dbReference type="EMBL" id="CM042054">
    <property type="protein sequence ID" value="KAI3707372.1"/>
    <property type="molecule type" value="Genomic_DNA"/>
</dbReference>
<dbReference type="Proteomes" id="UP001055879">
    <property type="component" value="Linkage Group LG08"/>
</dbReference>